<dbReference type="Gene3D" id="3.30.900.10">
    <property type="entry name" value="HORMA domain"/>
    <property type="match status" value="1"/>
</dbReference>
<dbReference type="AlphaFoldDB" id="A0A9W6Z1H5"/>
<evidence type="ECO:0000256" key="4">
    <source>
        <dbReference type="ARBA" id="ARBA00022776"/>
    </source>
</evidence>
<dbReference type="PANTHER" id="PTHR11842:SF11">
    <property type="entry name" value="MITOTIC SPINDLE ASSEMBLY CHECKPOINT PROTEIN MAD2A"/>
    <property type="match status" value="1"/>
</dbReference>
<dbReference type="PROSITE" id="PS50815">
    <property type="entry name" value="HORMA"/>
    <property type="match status" value="1"/>
</dbReference>
<keyword evidence="3" id="KW-0132">Cell division</keyword>
<proteinExistence type="inferred from homology"/>
<dbReference type="InterPro" id="IPR036570">
    <property type="entry name" value="HORMA_dom_sf"/>
</dbReference>
<accession>A0A9W6Z1H5</accession>
<organism evidence="9 10">
    <name type="scientific">Ambrosiozyma monospora</name>
    <name type="common">Yeast</name>
    <name type="synonym">Endomycopsis monosporus</name>
    <dbReference type="NCBI Taxonomy" id="43982"/>
    <lineage>
        <taxon>Eukaryota</taxon>
        <taxon>Fungi</taxon>
        <taxon>Dikarya</taxon>
        <taxon>Ascomycota</taxon>
        <taxon>Saccharomycotina</taxon>
        <taxon>Pichiomycetes</taxon>
        <taxon>Pichiales</taxon>
        <taxon>Pichiaceae</taxon>
        <taxon>Ambrosiozyma</taxon>
    </lineage>
</organism>
<evidence type="ECO:0000259" key="8">
    <source>
        <dbReference type="PROSITE" id="PS50815"/>
    </source>
</evidence>
<feature type="region of interest" description="Disordered" evidence="7">
    <location>
        <begin position="109"/>
        <end position="136"/>
    </location>
</feature>
<comment type="similarity">
    <text evidence="2">Belongs to the MAD2 family.</text>
</comment>
<dbReference type="Pfam" id="PF02301">
    <property type="entry name" value="HORMA"/>
    <property type="match status" value="1"/>
</dbReference>
<keyword evidence="10" id="KW-1185">Reference proteome</keyword>
<dbReference type="PANTHER" id="PTHR11842">
    <property type="entry name" value="MITOTIC SPINDLE ASSEMBLY CHECKPOINT PROTEIN MAD2"/>
    <property type="match status" value="1"/>
</dbReference>
<sequence>MSQPPTRSKLAIKGSSKIVSDFFEFSIHSILYQRGIYPPEDFKVVKKYGLNLLVSIDDEVINYVRRIMKQLHRWIYSGKISKLVLAITNKDTFETVEKWQFDIESTSLPKTQQSEVNSPSDGSQQSNQEVEPKSKDQIQREIQAIIRQITASITFLPELKKSESDEFTFNVLVYAKPNCKVPEDWADADAKEIEGGSVESVKFKSFQTDVHQVGTLVSYKIEE</sequence>
<feature type="domain" description="HORMA" evidence="8">
    <location>
        <begin position="13"/>
        <end position="217"/>
    </location>
</feature>
<dbReference type="GO" id="GO:0007094">
    <property type="term" value="P:mitotic spindle assembly checkpoint signaling"/>
    <property type="evidence" value="ECO:0007669"/>
    <property type="project" value="TreeGrafter"/>
</dbReference>
<dbReference type="InterPro" id="IPR003511">
    <property type="entry name" value="HORMA_dom"/>
</dbReference>
<evidence type="ECO:0000313" key="9">
    <source>
        <dbReference type="EMBL" id="GMG38122.1"/>
    </source>
</evidence>
<evidence type="ECO:0000313" key="10">
    <source>
        <dbReference type="Proteomes" id="UP001165063"/>
    </source>
</evidence>
<dbReference type="GO" id="GO:0033597">
    <property type="term" value="C:mitotic checkpoint complex"/>
    <property type="evidence" value="ECO:0007669"/>
    <property type="project" value="UniProtKB-ARBA"/>
</dbReference>
<protein>
    <submittedName>
        <fullName evidence="9">Unnamed protein product</fullName>
    </submittedName>
</protein>
<evidence type="ECO:0000256" key="1">
    <source>
        <dbReference type="ARBA" id="ARBA00004123"/>
    </source>
</evidence>
<dbReference type="Proteomes" id="UP001165063">
    <property type="component" value="Unassembled WGS sequence"/>
</dbReference>
<keyword evidence="6" id="KW-0131">Cell cycle</keyword>
<name>A0A9W6Z1H5_AMBMO</name>
<dbReference type="SUPFAM" id="SSF56019">
    <property type="entry name" value="The spindle assembly checkpoint protein mad2"/>
    <property type="match status" value="1"/>
</dbReference>
<gene>
    <name evidence="9" type="ORF">Amon01_000490900</name>
</gene>
<evidence type="ECO:0000256" key="3">
    <source>
        <dbReference type="ARBA" id="ARBA00022618"/>
    </source>
</evidence>
<dbReference type="EMBL" id="BSXU01002510">
    <property type="protein sequence ID" value="GMG38122.1"/>
    <property type="molecule type" value="Genomic_DNA"/>
</dbReference>
<reference evidence="9" key="1">
    <citation type="submission" date="2023-04" db="EMBL/GenBank/DDBJ databases">
        <title>Ambrosiozyma monospora NBRC 1965.</title>
        <authorList>
            <person name="Ichikawa N."/>
            <person name="Sato H."/>
            <person name="Tonouchi N."/>
        </authorList>
    </citation>
    <scope>NUCLEOTIDE SEQUENCE</scope>
    <source>
        <strain evidence="9">NBRC 1965</strain>
    </source>
</reference>
<evidence type="ECO:0000256" key="7">
    <source>
        <dbReference type="SAM" id="MobiDB-lite"/>
    </source>
</evidence>
<dbReference type="GO" id="GO:0005654">
    <property type="term" value="C:nucleoplasm"/>
    <property type="evidence" value="ECO:0007669"/>
    <property type="project" value="TreeGrafter"/>
</dbReference>
<dbReference type="FunFam" id="3.30.900.10:FF:000002">
    <property type="entry name" value="Mitotic spindle assembly checkpoint protein MAD2A"/>
    <property type="match status" value="1"/>
</dbReference>
<dbReference type="OrthoDB" id="1806at2759"/>
<keyword evidence="4" id="KW-0498">Mitosis</keyword>
<dbReference type="InterPro" id="IPR045091">
    <property type="entry name" value="Mad2-like"/>
</dbReference>
<dbReference type="GO" id="GO:0005737">
    <property type="term" value="C:cytoplasm"/>
    <property type="evidence" value="ECO:0007669"/>
    <property type="project" value="TreeGrafter"/>
</dbReference>
<dbReference type="GO" id="GO:0000776">
    <property type="term" value="C:kinetochore"/>
    <property type="evidence" value="ECO:0007669"/>
    <property type="project" value="TreeGrafter"/>
</dbReference>
<keyword evidence="5" id="KW-0539">Nucleus</keyword>
<feature type="compositionally biased region" description="Polar residues" evidence="7">
    <location>
        <begin position="109"/>
        <end position="129"/>
    </location>
</feature>
<comment type="caution">
    <text evidence="9">The sequence shown here is derived from an EMBL/GenBank/DDBJ whole genome shotgun (WGS) entry which is preliminary data.</text>
</comment>
<evidence type="ECO:0000256" key="5">
    <source>
        <dbReference type="ARBA" id="ARBA00023242"/>
    </source>
</evidence>
<comment type="subcellular location">
    <subcellularLocation>
        <location evidence="1">Nucleus</location>
    </subcellularLocation>
</comment>
<evidence type="ECO:0000256" key="2">
    <source>
        <dbReference type="ARBA" id="ARBA00010348"/>
    </source>
</evidence>
<dbReference type="GO" id="GO:0051301">
    <property type="term" value="P:cell division"/>
    <property type="evidence" value="ECO:0007669"/>
    <property type="project" value="UniProtKB-KW"/>
</dbReference>
<evidence type="ECO:0000256" key="6">
    <source>
        <dbReference type="ARBA" id="ARBA00023306"/>
    </source>
</evidence>